<organism evidence="1 2">
    <name type="scientific">Dyadobacter sandarakinus</name>
    <dbReference type="NCBI Taxonomy" id="2747268"/>
    <lineage>
        <taxon>Bacteria</taxon>
        <taxon>Pseudomonadati</taxon>
        <taxon>Bacteroidota</taxon>
        <taxon>Cytophagia</taxon>
        <taxon>Cytophagales</taxon>
        <taxon>Spirosomataceae</taxon>
        <taxon>Dyadobacter</taxon>
    </lineage>
</organism>
<evidence type="ECO:0000313" key="2">
    <source>
        <dbReference type="Proteomes" id="UP000612680"/>
    </source>
</evidence>
<sequence>MKRVQFKEYAKYSKTLLVQYYILSLFTIFGSCKPEEPYVITCLNGPVKVEYPRFTNLTLQNVGDLTGQPTNLRNLTLIIQTNADYEYYLKSGIPLPNIDFKRKTMLIVRTDERINFQLGPENSNISIDCDKNEIIRRMDALSDEPNVPEYFSHIFVIVIPKITKDKKFYFQRNILK</sequence>
<keyword evidence="2" id="KW-1185">Reference proteome</keyword>
<dbReference type="EMBL" id="CP056775">
    <property type="protein sequence ID" value="QRR00149.1"/>
    <property type="molecule type" value="Genomic_DNA"/>
</dbReference>
<dbReference type="Proteomes" id="UP000612680">
    <property type="component" value="Chromosome"/>
</dbReference>
<proteinExistence type="predicted"/>
<gene>
    <name evidence="1" type="ORF">HWI92_04135</name>
</gene>
<protein>
    <recommendedName>
        <fullName evidence="3">Lipoprotein</fullName>
    </recommendedName>
</protein>
<dbReference type="PROSITE" id="PS51257">
    <property type="entry name" value="PROKAR_LIPOPROTEIN"/>
    <property type="match status" value="1"/>
</dbReference>
<name>A0ABX7I2U7_9BACT</name>
<accession>A0ABX7I2U7</accession>
<evidence type="ECO:0008006" key="3">
    <source>
        <dbReference type="Google" id="ProtNLM"/>
    </source>
</evidence>
<evidence type="ECO:0000313" key="1">
    <source>
        <dbReference type="EMBL" id="QRR00149.1"/>
    </source>
</evidence>
<dbReference type="RefSeq" id="WP_204660910.1">
    <property type="nucleotide sequence ID" value="NZ_CP056775.1"/>
</dbReference>
<reference evidence="1 2" key="1">
    <citation type="submission" date="2020-06" db="EMBL/GenBank/DDBJ databases">
        <title>Dyadobacter sandarakinus sp. nov., isolated from the soil of the Arctic Yellow River Station.</title>
        <authorList>
            <person name="Zhang Y."/>
            <person name="Peng F."/>
        </authorList>
    </citation>
    <scope>NUCLEOTIDE SEQUENCE [LARGE SCALE GENOMIC DNA]</scope>
    <source>
        <strain evidence="1 2">Q3-56</strain>
    </source>
</reference>